<comment type="caution">
    <text evidence="2">The sequence shown here is derived from an EMBL/GenBank/DDBJ whole genome shotgun (WGS) entry which is preliminary data.</text>
</comment>
<organism evidence="2 3">
    <name type="scientific">Aldrovandia affinis</name>
    <dbReference type="NCBI Taxonomy" id="143900"/>
    <lineage>
        <taxon>Eukaryota</taxon>
        <taxon>Metazoa</taxon>
        <taxon>Chordata</taxon>
        <taxon>Craniata</taxon>
        <taxon>Vertebrata</taxon>
        <taxon>Euteleostomi</taxon>
        <taxon>Actinopterygii</taxon>
        <taxon>Neopterygii</taxon>
        <taxon>Teleostei</taxon>
        <taxon>Notacanthiformes</taxon>
        <taxon>Halosauridae</taxon>
        <taxon>Aldrovandia</taxon>
    </lineage>
</organism>
<sequence>MVGPRWLRLSHGEAAIFFRRLVLRSGLSMPACGKIHELDSSTVSSEQLNQLSGTIIGRFGNKLHQRRAIGTGHSLSSCRKRWRIAVMASYVELPATAKSHRGFRRSHRCAGGSAKTESSWRRN</sequence>
<proteinExistence type="predicted"/>
<accession>A0AAD7R322</accession>
<reference evidence="2" key="1">
    <citation type="journal article" date="2023" name="Science">
        <title>Genome structures resolve the early diversification of teleost fishes.</title>
        <authorList>
            <person name="Parey E."/>
            <person name="Louis A."/>
            <person name="Montfort J."/>
            <person name="Bouchez O."/>
            <person name="Roques C."/>
            <person name="Iampietro C."/>
            <person name="Lluch J."/>
            <person name="Castinel A."/>
            <person name="Donnadieu C."/>
            <person name="Desvignes T."/>
            <person name="Floi Bucao C."/>
            <person name="Jouanno E."/>
            <person name="Wen M."/>
            <person name="Mejri S."/>
            <person name="Dirks R."/>
            <person name="Jansen H."/>
            <person name="Henkel C."/>
            <person name="Chen W.J."/>
            <person name="Zahm M."/>
            <person name="Cabau C."/>
            <person name="Klopp C."/>
            <person name="Thompson A.W."/>
            <person name="Robinson-Rechavi M."/>
            <person name="Braasch I."/>
            <person name="Lecointre G."/>
            <person name="Bobe J."/>
            <person name="Postlethwait J.H."/>
            <person name="Berthelot C."/>
            <person name="Roest Crollius H."/>
            <person name="Guiguen Y."/>
        </authorList>
    </citation>
    <scope>NUCLEOTIDE SEQUENCE</scope>
    <source>
        <strain evidence="2">NC1722</strain>
    </source>
</reference>
<dbReference type="EMBL" id="JAINUG010001098">
    <property type="protein sequence ID" value="KAJ8358208.1"/>
    <property type="molecule type" value="Genomic_DNA"/>
</dbReference>
<protein>
    <submittedName>
        <fullName evidence="2">Uncharacterized protein</fullName>
    </submittedName>
</protein>
<gene>
    <name evidence="2" type="ORF">AAFF_G00022380</name>
</gene>
<dbReference type="AlphaFoldDB" id="A0AAD7R322"/>
<evidence type="ECO:0000256" key="1">
    <source>
        <dbReference type="SAM" id="MobiDB-lite"/>
    </source>
</evidence>
<keyword evidence="3" id="KW-1185">Reference proteome</keyword>
<dbReference type="Proteomes" id="UP001221898">
    <property type="component" value="Unassembled WGS sequence"/>
</dbReference>
<feature type="region of interest" description="Disordered" evidence="1">
    <location>
        <begin position="102"/>
        <end position="123"/>
    </location>
</feature>
<evidence type="ECO:0000313" key="3">
    <source>
        <dbReference type="Proteomes" id="UP001221898"/>
    </source>
</evidence>
<evidence type="ECO:0000313" key="2">
    <source>
        <dbReference type="EMBL" id="KAJ8358208.1"/>
    </source>
</evidence>
<name>A0AAD7R322_9TELE</name>